<dbReference type="EMBL" id="AP012338">
    <property type="protein sequence ID" value="BAM04763.1"/>
    <property type="molecule type" value="Genomic_DNA"/>
</dbReference>
<dbReference type="STRING" id="1142394.PSMK_26040"/>
<feature type="compositionally biased region" description="Low complexity" evidence="3">
    <location>
        <begin position="263"/>
        <end position="275"/>
    </location>
</feature>
<dbReference type="Pfam" id="PF01156">
    <property type="entry name" value="IU_nuc_hydro"/>
    <property type="match status" value="1"/>
</dbReference>
<dbReference type="InterPro" id="IPR001910">
    <property type="entry name" value="Inosine/uridine_hydrolase_dom"/>
</dbReference>
<evidence type="ECO:0000256" key="2">
    <source>
        <dbReference type="ARBA" id="ARBA00023295"/>
    </source>
</evidence>
<evidence type="ECO:0000256" key="1">
    <source>
        <dbReference type="ARBA" id="ARBA00022801"/>
    </source>
</evidence>
<name>I0IHM5_PHYMF</name>
<dbReference type="InterPro" id="IPR036452">
    <property type="entry name" value="Ribo_hydro-like"/>
</dbReference>
<keyword evidence="2" id="KW-0326">Glycosidase</keyword>
<dbReference type="AlphaFoldDB" id="I0IHM5"/>
<protein>
    <submittedName>
        <fullName evidence="5">Putative hydrolase</fullName>
    </submittedName>
</protein>
<dbReference type="GO" id="GO:0008477">
    <property type="term" value="F:purine nucleosidase activity"/>
    <property type="evidence" value="ECO:0007669"/>
    <property type="project" value="TreeGrafter"/>
</dbReference>
<keyword evidence="6" id="KW-1185">Reference proteome</keyword>
<dbReference type="KEGG" id="phm:PSMK_26040"/>
<keyword evidence="1 5" id="KW-0378">Hydrolase</keyword>
<dbReference type="SUPFAM" id="SSF53590">
    <property type="entry name" value="Nucleoside hydrolase"/>
    <property type="match status" value="1"/>
</dbReference>
<gene>
    <name evidence="5" type="ordered locus">PSMK_26040</name>
</gene>
<dbReference type="InterPro" id="IPR023186">
    <property type="entry name" value="IUNH"/>
</dbReference>
<dbReference type="PANTHER" id="PTHR12304:SF4">
    <property type="entry name" value="URIDINE NUCLEOSIDASE"/>
    <property type="match status" value="1"/>
</dbReference>
<reference evidence="5 6" key="1">
    <citation type="submission" date="2012-02" db="EMBL/GenBank/DDBJ databases">
        <title>Complete genome sequence of Phycisphaera mikurensis NBRC 102666.</title>
        <authorList>
            <person name="Ankai A."/>
            <person name="Hosoyama A."/>
            <person name="Terui Y."/>
            <person name="Sekine M."/>
            <person name="Fukai R."/>
            <person name="Kato Y."/>
            <person name="Nakamura S."/>
            <person name="Yamada-Narita S."/>
            <person name="Kawakoshi A."/>
            <person name="Fukunaga Y."/>
            <person name="Yamazaki S."/>
            <person name="Fujita N."/>
        </authorList>
    </citation>
    <scope>NUCLEOTIDE SEQUENCE [LARGE SCALE GENOMIC DNA]</scope>
    <source>
        <strain evidence="6">NBRC 102666 / KCTC 22515 / FYK2301M01</strain>
    </source>
</reference>
<dbReference type="eggNOG" id="COG1957">
    <property type="taxonomic scope" value="Bacteria"/>
</dbReference>
<evidence type="ECO:0000256" key="3">
    <source>
        <dbReference type="SAM" id="MobiDB-lite"/>
    </source>
</evidence>
<dbReference type="PANTHER" id="PTHR12304">
    <property type="entry name" value="INOSINE-URIDINE PREFERRING NUCLEOSIDE HYDROLASE"/>
    <property type="match status" value="1"/>
</dbReference>
<sequence>MSTPHFPPPGPLRCVLDTDTFNEVDDQFALAWMLRRPDRFDVAAVTAAPFLNEKVATAAEGMRLSLEEAERVLELCGREDVEVVPGSESFCRRSGEPVQSPAAHRILDASAAHGPDHPLHVVGIAALTNVASALWIDPTLKERVVLHWLGGHRPPLGVESEFNFGQDVAAGRAAFGGVPLVWHPCRGVASHLLTTVPELERDLEPRGPLAAFLTGRFRDHVAAPGSDTSGPATAKEIWDVAPVAWLLGGEDLVLTGEEPNPYTAGDDGPGTPAGPETIRSALLPHRNPIFRRLFDDLAG</sequence>
<evidence type="ECO:0000313" key="6">
    <source>
        <dbReference type="Proteomes" id="UP000007881"/>
    </source>
</evidence>
<dbReference type="Proteomes" id="UP000007881">
    <property type="component" value="Chromosome"/>
</dbReference>
<accession>I0IHM5</accession>
<dbReference type="Gene3D" id="3.90.245.10">
    <property type="entry name" value="Ribonucleoside hydrolase-like"/>
    <property type="match status" value="1"/>
</dbReference>
<dbReference type="GO" id="GO:0005829">
    <property type="term" value="C:cytosol"/>
    <property type="evidence" value="ECO:0007669"/>
    <property type="project" value="TreeGrafter"/>
</dbReference>
<organism evidence="5 6">
    <name type="scientific">Phycisphaera mikurensis (strain NBRC 102666 / KCTC 22515 / FYK2301M01)</name>
    <dbReference type="NCBI Taxonomy" id="1142394"/>
    <lineage>
        <taxon>Bacteria</taxon>
        <taxon>Pseudomonadati</taxon>
        <taxon>Planctomycetota</taxon>
        <taxon>Phycisphaerae</taxon>
        <taxon>Phycisphaerales</taxon>
        <taxon>Phycisphaeraceae</taxon>
        <taxon>Phycisphaera</taxon>
    </lineage>
</organism>
<feature type="domain" description="Inosine/uridine-preferring nucleoside hydrolase" evidence="4">
    <location>
        <begin position="15"/>
        <end position="247"/>
    </location>
</feature>
<dbReference type="RefSeq" id="WP_014437976.1">
    <property type="nucleotide sequence ID" value="NC_017080.1"/>
</dbReference>
<feature type="region of interest" description="Disordered" evidence="3">
    <location>
        <begin position="256"/>
        <end position="276"/>
    </location>
</feature>
<dbReference type="GO" id="GO:0006152">
    <property type="term" value="P:purine nucleoside catabolic process"/>
    <property type="evidence" value="ECO:0007669"/>
    <property type="project" value="TreeGrafter"/>
</dbReference>
<evidence type="ECO:0000259" key="4">
    <source>
        <dbReference type="Pfam" id="PF01156"/>
    </source>
</evidence>
<proteinExistence type="predicted"/>
<dbReference type="HOGENOM" id="CLU_078738_0_0_0"/>
<evidence type="ECO:0000313" key="5">
    <source>
        <dbReference type="EMBL" id="BAM04763.1"/>
    </source>
</evidence>